<evidence type="ECO:0000313" key="3">
    <source>
        <dbReference type="EMBL" id="MDT8999970.1"/>
    </source>
</evidence>
<dbReference type="PANTHER" id="PTHR45569">
    <property type="entry name" value="SENSOR PROTEIN KDPD"/>
    <property type="match status" value="1"/>
</dbReference>
<accession>A0ABU3PBM7</accession>
<feature type="domain" description="Histidine kinase" evidence="2">
    <location>
        <begin position="401"/>
        <end position="628"/>
    </location>
</feature>
<dbReference type="Gene3D" id="1.10.287.130">
    <property type="match status" value="1"/>
</dbReference>
<dbReference type="Pfam" id="PF02518">
    <property type="entry name" value="HATPase_c"/>
    <property type="match status" value="1"/>
</dbReference>
<dbReference type="PANTHER" id="PTHR45569:SF1">
    <property type="entry name" value="SENSOR PROTEIN KDPD"/>
    <property type="match status" value="1"/>
</dbReference>
<dbReference type="InterPro" id="IPR036890">
    <property type="entry name" value="HATPase_C_sf"/>
</dbReference>
<dbReference type="InterPro" id="IPR052023">
    <property type="entry name" value="Histidine_kinase_KdpD"/>
</dbReference>
<proteinExistence type="predicted"/>
<dbReference type="RefSeq" id="WP_315650518.1">
    <property type="nucleotide sequence ID" value="NZ_JAVXZY010000004.1"/>
</dbReference>
<evidence type="ECO:0000256" key="1">
    <source>
        <dbReference type="SAM" id="Coils"/>
    </source>
</evidence>
<dbReference type="SMART" id="SM00387">
    <property type="entry name" value="HATPase_c"/>
    <property type="match status" value="1"/>
</dbReference>
<dbReference type="EMBL" id="JAVXZY010000004">
    <property type="protein sequence ID" value="MDT8999970.1"/>
    <property type="molecule type" value="Genomic_DNA"/>
</dbReference>
<dbReference type="InterPro" id="IPR005467">
    <property type="entry name" value="His_kinase_dom"/>
</dbReference>
<evidence type="ECO:0000259" key="2">
    <source>
        <dbReference type="PROSITE" id="PS50109"/>
    </source>
</evidence>
<dbReference type="Gene3D" id="1.25.40.10">
    <property type="entry name" value="Tetratricopeptide repeat domain"/>
    <property type="match status" value="1"/>
</dbReference>
<keyword evidence="1" id="KW-0175">Coiled coil</keyword>
<comment type="caution">
    <text evidence="3">The sequence shown here is derived from an EMBL/GenBank/DDBJ whole genome shotgun (WGS) entry which is preliminary data.</text>
</comment>
<dbReference type="SUPFAM" id="SSF48452">
    <property type="entry name" value="TPR-like"/>
    <property type="match status" value="1"/>
</dbReference>
<dbReference type="SUPFAM" id="SSF55874">
    <property type="entry name" value="ATPase domain of HSP90 chaperone/DNA topoisomerase II/histidine kinase"/>
    <property type="match status" value="1"/>
</dbReference>
<keyword evidence="3" id="KW-0067">ATP-binding</keyword>
<gene>
    <name evidence="3" type="ORF">RQP53_11910</name>
</gene>
<feature type="coiled-coil region" evidence="1">
    <location>
        <begin position="355"/>
        <end position="382"/>
    </location>
</feature>
<dbReference type="InterPro" id="IPR011990">
    <property type="entry name" value="TPR-like_helical_dom_sf"/>
</dbReference>
<keyword evidence="3" id="KW-0547">Nucleotide-binding</keyword>
<dbReference type="PROSITE" id="PS50109">
    <property type="entry name" value="HIS_KIN"/>
    <property type="match status" value="1"/>
</dbReference>
<organism evidence="3 4">
    <name type="scientific">Roseateles aquae</name>
    <dbReference type="NCBI Taxonomy" id="3077235"/>
    <lineage>
        <taxon>Bacteria</taxon>
        <taxon>Pseudomonadati</taxon>
        <taxon>Pseudomonadota</taxon>
        <taxon>Betaproteobacteria</taxon>
        <taxon>Burkholderiales</taxon>
        <taxon>Sphaerotilaceae</taxon>
        <taxon>Roseateles</taxon>
    </lineage>
</organism>
<dbReference type="GO" id="GO:0005524">
    <property type="term" value="F:ATP binding"/>
    <property type="evidence" value="ECO:0007669"/>
    <property type="project" value="UniProtKB-KW"/>
</dbReference>
<keyword evidence="4" id="KW-1185">Reference proteome</keyword>
<evidence type="ECO:0000313" key="4">
    <source>
        <dbReference type="Proteomes" id="UP001246372"/>
    </source>
</evidence>
<protein>
    <submittedName>
        <fullName evidence="3">ATP-binding protein</fullName>
    </submittedName>
</protein>
<dbReference type="Gene3D" id="3.30.565.10">
    <property type="entry name" value="Histidine kinase-like ATPase, C-terminal domain"/>
    <property type="match status" value="1"/>
</dbReference>
<sequence>MSLAAGSFSAELEQWLDAQLKRYAAEPSEATALLPQALQRFEAGLAQPPGAAQLRLALLIFDLAVELRNIGALTAIATPALACCEAGVAPELLPQLLCMQARVEVFQQRIERAVPLVERALLAAEQRDDALGRAAAVFALGLLAARQLDPRRAAASYADAIKLFKACGHHGPWVQAYAGMSTAYRALDDQPARLAALHEGVQMCMAQRRWSEAANLNTGMIDVALEQGDVAAAEQALAQGQLLADRADPSGLSAAHSIVRHGRACCLAARGQFRAAAEDCRAALAERAFHIAPADLARRCEQMADWLLAAGEPVQALAASRQGQAALEAMASNATQQAQTQLRARLELAHIQAQSERGRAQARELQSRNEALEQALGLQRELQAELVESIKFASLGNLLAGLAHELAAPLQNGLEALTRSLAQGELMLQQIDSGSASRSRLNQTLQRCEQDTATALAALEQALHLLGAYRHLETPPLGGATEAVDLAALVEAVWRRAITPGSALRLELDAALTLTLRSDVLAELLLQLLQNIERHAYPAGQAGVARVQARLHEGRLHLIVSDRGRGVASTLLAQLFDDEARRLDAGTRHAAGLGLSIVRAAVVEHLGGSIRALHNPGGGLRIEASWPI</sequence>
<dbReference type="InterPro" id="IPR003594">
    <property type="entry name" value="HATPase_dom"/>
</dbReference>
<reference evidence="3" key="1">
    <citation type="submission" date="2023-09" db="EMBL/GenBank/DDBJ databases">
        <title>Paucibacter sp. APW11 Genome sequencing and assembly.</title>
        <authorList>
            <person name="Kim I."/>
        </authorList>
    </citation>
    <scope>NUCLEOTIDE SEQUENCE</scope>
    <source>
        <strain evidence="3">APW11</strain>
    </source>
</reference>
<dbReference type="Proteomes" id="UP001246372">
    <property type="component" value="Unassembled WGS sequence"/>
</dbReference>
<name>A0ABU3PBM7_9BURK</name>